<name>A0AAP4EYA9_9FIRM</name>
<protein>
    <submittedName>
        <fullName evidence="1">Uncharacterized protein</fullName>
    </submittedName>
</protein>
<accession>A0AAP4EYA9</accession>
<keyword evidence="2" id="KW-1185">Reference proteome</keyword>
<sequence length="641" mass="74489">MRPEYDGVKFYSKNDMSIGWELEKAEPILNSFDAAKEYDDVNSILELYNVQQLVETGVALSSWTEPVHKGYCSRVKQFNPIIGRFFGKIDDSSFMEIQSIVCISYLDDFWKLFVKFKVYNKISSETMQGFLKQPDTTLYKLLEHRELVEHFDREFAEVLRSSDQTARILVTKFLEKGNSVCYLPKSFGPSEYEEVFLRYVRGEYANTNVLQLIYKAQSTKECPISDKLRLEAKRAFEKFWSEHADGALNYAYGIGVTFQIQDELKKYENQGTNYSISYDVRWLEESLDYPSILNNFRYIFEMFDIPGRSTLVSVKSQIGAFEGSFAVDGVKFYKRGNHFNAIDMLSSAQTSLYQNFLMEHEIDLEDVFKWFFEQYLPSEFGVEGFGMNASSSTATYIEKCRNLAAEMDGVLKQFRMFVRDGSIDRELFEMSSEHMILEGIPSLIDGKYAYALSKEVNNEMFALFSDQSVLSFTERTKAKYSTLFELLRNESVSENDFKEWQLNSLKWLAQRGSILIEDSGAIKLASTRVLILKDLYEHDVLCVQAFNKWKTEIDLMIQNGDLTVESTLFSLPETEYLNYELNKSQFSDGLDLRNKYAHSTYSNNEKEQHHDYVQLLKLMVLVITKMNDEFCFWADSKEVTT</sequence>
<evidence type="ECO:0000313" key="1">
    <source>
        <dbReference type="EMBL" id="MDI9243354.1"/>
    </source>
</evidence>
<dbReference type="RefSeq" id="WP_283231778.1">
    <property type="nucleotide sequence ID" value="NZ_JASGBQ010000031.1"/>
</dbReference>
<dbReference type="EMBL" id="JASGBQ010000031">
    <property type="protein sequence ID" value="MDI9243354.1"/>
    <property type="molecule type" value="Genomic_DNA"/>
</dbReference>
<comment type="caution">
    <text evidence="1">The sequence shown here is derived from an EMBL/GenBank/DDBJ whole genome shotgun (WGS) entry which is preliminary data.</text>
</comment>
<evidence type="ECO:0000313" key="2">
    <source>
        <dbReference type="Proteomes" id="UP001300383"/>
    </source>
</evidence>
<reference evidence="1 2" key="1">
    <citation type="submission" date="2023-05" db="EMBL/GenBank/DDBJ databases">
        <title>[ruminococcus] sp. nov., isolated from a pig farm feces dump.</title>
        <authorList>
            <person name="Chang Y.-H."/>
        </authorList>
    </citation>
    <scope>NUCLEOTIDE SEQUENCE [LARGE SCALE GENOMIC DNA]</scope>
    <source>
        <strain evidence="1 2">YH-rum2234</strain>
    </source>
</reference>
<proteinExistence type="predicted"/>
<organism evidence="1 2">
    <name type="scientific">Fusibacillus kribbianus</name>
    <dbReference type="NCBI Taxonomy" id="3044208"/>
    <lineage>
        <taxon>Bacteria</taxon>
        <taxon>Bacillati</taxon>
        <taxon>Bacillota</taxon>
        <taxon>Clostridia</taxon>
        <taxon>Lachnospirales</taxon>
        <taxon>Lachnospiraceae</taxon>
        <taxon>Fusibacillus</taxon>
    </lineage>
</organism>
<dbReference type="Proteomes" id="UP001300383">
    <property type="component" value="Unassembled WGS sequence"/>
</dbReference>
<dbReference type="AlphaFoldDB" id="A0AAP4EYA9"/>
<gene>
    <name evidence="1" type="ORF">QJ036_12940</name>
</gene>